<keyword evidence="4" id="KW-1185">Reference proteome</keyword>
<gene>
    <name evidence="3" type="ORF">LY01_01649</name>
</gene>
<dbReference type="PANTHER" id="PTHR12277">
    <property type="entry name" value="ALPHA/BETA HYDROLASE DOMAIN-CONTAINING PROTEIN"/>
    <property type="match status" value="1"/>
</dbReference>
<protein>
    <recommendedName>
        <fullName evidence="2">AB hydrolase-1 domain-containing protein</fullName>
    </recommendedName>
</protein>
<keyword evidence="1" id="KW-1133">Transmembrane helix</keyword>
<keyword evidence="1" id="KW-0812">Transmembrane</keyword>
<evidence type="ECO:0000259" key="2">
    <source>
        <dbReference type="Pfam" id="PF00561"/>
    </source>
</evidence>
<proteinExistence type="predicted"/>
<name>A0A2S6IL49_9FLAO</name>
<dbReference type="PANTHER" id="PTHR12277:SF81">
    <property type="entry name" value="PROTEIN ABHD13"/>
    <property type="match status" value="1"/>
</dbReference>
<dbReference type="SUPFAM" id="SSF53474">
    <property type="entry name" value="alpha/beta-Hydrolases"/>
    <property type="match status" value="1"/>
</dbReference>
<dbReference type="InterPro" id="IPR029058">
    <property type="entry name" value="AB_hydrolase_fold"/>
</dbReference>
<dbReference type="Pfam" id="PF00561">
    <property type="entry name" value="Abhydrolase_1"/>
    <property type="match status" value="1"/>
</dbReference>
<dbReference type="Proteomes" id="UP000239002">
    <property type="component" value="Unassembled WGS sequence"/>
</dbReference>
<reference evidence="3 4" key="1">
    <citation type="submission" date="2018-02" db="EMBL/GenBank/DDBJ databases">
        <title>Genomic Encyclopedia of Archaeal and Bacterial Type Strains, Phase II (KMG-II): from individual species to whole genera.</title>
        <authorList>
            <person name="Goeker M."/>
        </authorList>
    </citation>
    <scope>NUCLEOTIDE SEQUENCE [LARGE SCALE GENOMIC DNA]</scope>
    <source>
        <strain evidence="3 4">DSM 16809</strain>
    </source>
</reference>
<keyword evidence="1" id="KW-0472">Membrane</keyword>
<feature type="domain" description="AB hydrolase-1" evidence="2">
    <location>
        <begin position="77"/>
        <end position="175"/>
    </location>
</feature>
<sequence>MFLKKLFKGLVIVAIAGYVLVCSLLYFYQESILFFPEQLTQEHKFEFKNYFIERDIVARSGHRINTLLFKNENSKGVILYLHGNAGSLKSVGNESENFLPLGYDVLMMDYSGYGKSSDHITNQEELFEDTQDVYDDLKKTYTEDKIHVLGYSIGTGIAAHLASKNKPAKLILQSPYYSMTDMMKRKYSLIPTFILRYDLATNEYLKECDMPIYLFHGVEDKVIPIESSVMLSKEFDIPLYKLENQGHNGMGGNIEALQKLNEILNN</sequence>
<feature type="transmembrane region" description="Helical" evidence="1">
    <location>
        <begin position="7"/>
        <end position="28"/>
    </location>
</feature>
<dbReference type="RefSeq" id="WP_104515346.1">
    <property type="nucleotide sequence ID" value="NZ_MQVW01000024.1"/>
</dbReference>
<dbReference type="OrthoDB" id="9777090at2"/>
<accession>A0A2S6IL49</accession>
<evidence type="ECO:0000256" key="1">
    <source>
        <dbReference type="SAM" id="Phobius"/>
    </source>
</evidence>
<dbReference type="AlphaFoldDB" id="A0A2S6IL49"/>
<comment type="caution">
    <text evidence="3">The sequence shown here is derived from an EMBL/GenBank/DDBJ whole genome shotgun (WGS) entry which is preliminary data.</text>
</comment>
<organism evidence="3 4">
    <name type="scientific">Nonlabens xylanidelens</name>
    <dbReference type="NCBI Taxonomy" id="191564"/>
    <lineage>
        <taxon>Bacteria</taxon>
        <taxon>Pseudomonadati</taxon>
        <taxon>Bacteroidota</taxon>
        <taxon>Flavobacteriia</taxon>
        <taxon>Flavobacteriales</taxon>
        <taxon>Flavobacteriaceae</taxon>
        <taxon>Nonlabens</taxon>
    </lineage>
</organism>
<dbReference type="InterPro" id="IPR000073">
    <property type="entry name" value="AB_hydrolase_1"/>
</dbReference>
<dbReference type="EMBL" id="PTJE01000003">
    <property type="protein sequence ID" value="PPK94896.1"/>
    <property type="molecule type" value="Genomic_DNA"/>
</dbReference>
<evidence type="ECO:0000313" key="4">
    <source>
        <dbReference type="Proteomes" id="UP000239002"/>
    </source>
</evidence>
<evidence type="ECO:0000313" key="3">
    <source>
        <dbReference type="EMBL" id="PPK94896.1"/>
    </source>
</evidence>
<dbReference type="Gene3D" id="3.40.50.1820">
    <property type="entry name" value="alpha/beta hydrolase"/>
    <property type="match status" value="1"/>
</dbReference>